<feature type="domain" description="TssC1 N-terminal" evidence="1">
    <location>
        <begin position="47"/>
        <end position="344"/>
    </location>
</feature>
<dbReference type="OrthoDB" id="9764000at2"/>
<dbReference type="Pfam" id="PF18945">
    <property type="entry name" value="VipB_2"/>
    <property type="match status" value="1"/>
</dbReference>
<evidence type="ECO:0000313" key="4">
    <source>
        <dbReference type="Proteomes" id="UP000195273"/>
    </source>
</evidence>
<accession>A0A1Y0EG50</accession>
<dbReference type="PANTHER" id="PTHR35565">
    <property type="entry name" value="CYTOPLASMIC PROTEIN-RELATED"/>
    <property type="match status" value="1"/>
</dbReference>
<sequence>MHAFDAQTGSPVGGHQTNAPGETAAAIAAALRRLCDDPADLRLLLGRMILGIDTCLAAQLNVLLEHPRFKALEAAWRGTELVVAASAGSADIRVKMFDQTWSELSRDLQSGLDSRRSVSYRNIVMRELDTPGGEPFGVLFVDHGLSLSIDNEYDDFHTAQLFCDLGAAAACPVILGLAPDFFGENDAAWVTNYRRIASILTGDDYRSWHMLRHHANARFLGIAWPEVLLRGRYEDCDAGFPFHQWPSSGSGVWGQGGIAFLCTIIAEYRRCAWFGFLKMVGNGAGEGAVVSLARTPIPAGSSRVAVARLRLTRSTGQFLSEQGLIPLCESLKSHDLYFVGNRSVTACGGATACEVLTQIQSVLIACRMVHYLKVLIRGLIGQIKSASECEVILNNWLEQYCANVADGSPEILARYPLRSARAQVVQEGAGDGARFICAIDIRPQYQVDNLLGDISFTTDFRSDSRRPA</sequence>
<gene>
    <name evidence="3" type="ORF">LOKVESSMR4R_03106</name>
</gene>
<dbReference type="Pfam" id="PF05943">
    <property type="entry name" value="VipB"/>
    <property type="match status" value="1"/>
</dbReference>
<evidence type="ECO:0000313" key="3">
    <source>
        <dbReference type="EMBL" id="ARU02389.1"/>
    </source>
</evidence>
<proteinExistence type="predicted"/>
<dbReference type="InterPro" id="IPR010269">
    <property type="entry name" value="T6SS_TssC-like"/>
</dbReference>
<evidence type="ECO:0000259" key="1">
    <source>
        <dbReference type="Pfam" id="PF05943"/>
    </source>
</evidence>
<dbReference type="InterPro" id="IPR044031">
    <property type="entry name" value="TssC1_N"/>
</dbReference>
<feature type="domain" description="TssC1 C-terminal" evidence="2">
    <location>
        <begin position="354"/>
        <end position="458"/>
    </location>
</feature>
<dbReference type="RefSeq" id="WP_087210290.1">
    <property type="nucleotide sequence ID" value="NZ_CP021431.1"/>
</dbReference>
<dbReference type="Proteomes" id="UP000195273">
    <property type="component" value="Chromosome"/>
</dbReference>
<dbReference type="PANTHER" id="PTHR35565:SF1">
    <property type="entry name" value="TYPE VI SECRETION SYSTEM CONTRACTILE SHEATH LARGE SUBUNIT"/>
    <property type="match status" value="1"/>
</dbReference>
<dbReference type="EMBL" id="CP021431">
    <property type="protein sequence ID" value="ARU02389.1"/>
    <property type="molecule type" value="Genomic_DNA"/>
</dbReference>
<dbReference type="InterPro" id="IPR044032">
    <property type="entry name" value="TssC1_C"/>
</dbReference>
<name>A0A1Y0EG50_9RHOB</name>
<protein>
    <submittedName>
        <fullName evidence="3">Type VI secretion protein, EvpB/VC_A0108, tail sheath</fullName>
    </submittedName>
</protein>
<keyword evidence="4" id="KW-1185">Reference proteome</keyword>
<dbReference type="KEGG" id="lvs:LOKVESSMR4R_03106"/>
<evidence type="ECO:0000259" key="2">
    <source>
        <dbReference type="Pfam" id="PF18945"/>
    </source>
</evidence>
<reference evidence="3 4" key="1">
    <citation type="submission" date="2017-05" db="EMBL/GenBank/DDBJ databases">
        <title>Genome Sequence of Loktanella vestfoldensis Strain SMR4r Isolated from a Culture of the Diatom Skeletonema marinoi.</title>
        <authorList>
            <person name="Topel M."/>
            <person name="Pinder M.I.M."/>
            <person name="Johansson O.N."/>
            <person name="Kourtchenko O."/>
            <person name="Godhe A."/>
            <person name="Clarke A.K."/>
        </authorList>
    </citation>
    <scope>NUCLEOTIDE SEQUENCE [LARGE SCALE GENOMIC DNA]</scope>
    <source>
        <strain evidence="3 4">SMR4r</strain>
    </source>
</reference>
<organism evidence="3 4">
    <name type="scientific">Yoonia vestfoldensis</name>
    <dbReference type="NCBI Taxonomy" id="245188"/>
    <lineage>
        <taxon>Bacteria</taxon>
        <taxon>Pseudomonadati</taxon>
        <taxon>Pseudomonadota</taxon>
        <taxon>Alphaproteobacteria</taxon>
        <taxon>Rhodobacterales</taxon>
        <taxon>Paracoccaceae</taxon>
        <taxon>Yoonia</taxon>
    </lineage>
</organism>
<dbReference type="AlphaFoldDB" id="A0A1Y0EG50"/>